<proteinExistence type="predicted"/>
<dbReference type="STRING" id="571913.VV02_10830"/>
<name>A0A0K1JHR8_9MICO</name>
<keyword evidence="2" id="KW-1185">Reference proteome</keyword>
<dbReference type="Proteomes" id="UP000066480">
    <property type="component" value="Chromosome"/>
</dbReference>
<dbReference type="KEGG" id="lmoi:VV02_10830"/>
<dbReference type="AlphaFoldDB" id="A0A0K1JHR8"/>
<evidence type="ECO:0000313" key="2">
    <source>
        <dbReference type="Proteomes" id="UP000066480"/>
    </source>
</evidence>
<accession>A0A0K1JHR8</accession>
<evidence type="ECO:0000313" key="1">
    <source>
        <dbReference type="EMBL" id="AKU16241.1"/>
    </source>
</evidence>
<sequence>MRWQDLFADLEGQLRHAEQRDRIAEVADRTRRERATVAWTDRAAVSVGSSITVVTAAGPVVGVLEDLGEDWLLLEETGRRTALVPTASVLSLVGLAQQSDGHRGFGRRFGLSVALRAVSRDRAPVVVHDVAGSATSGTIDRVGADYFDLAEHPADVVRRPGSITGERTVTFAALAVLRRA</sequence>
<dbReference type="EMBL" id="CP011112">
    <property type="protein sequence ID" value="AKU16241.1"/>
    <property type="molecule type" value="Genomic_DNA"/>
</dbReference>
<reference evidence="1 2" key="1">
    <citation type="submission" date="2015-03" db="EMBL/GenBank/DDBJ databases">
        <title>Luteipulveratus halotolerans sp. nov., a novel actinobacterium (Dermacoccaceae) from Sarawak, Malaysia.</title>
        <authorList>
            <person name="Juboi H."/>
            <person name="Basik A."/>
            <person name="Shamsul S.S."/>
            <person name="Arnold P."/>
            <person name="Schmitt E.K."/>
            <person name="Sanglier J.-J."/>
            <person name="Yeo T."/>
        </authorList>
    </citation>
    <scope>NUCLEOTIDE SEQUENCE [LARGE SCALE GENOMIC DNA]</scope>
    <source>
        <strain evidence="1 2">MN07-A0370</strain>
    </source>
</reference>
<organism evidence="1 2">
    <name type="scientific">Luteipulveratus mongoliensis</name>
    <dbReference type="NCBI Taxonomy" id="571913"/>
    <lineage>
        <taxon>Bacteria</taxon>
        <taxon>Bacillati</taxon>
        <taxon>Actinomycetota</taxon>
        <taxon>Actinomycetes</taxon>
        <taxon>Micrococcales</taxon>
        <taxon>Dermacoccaceae</taxon>
        <taxon>Luteipulveratus</taxon>
    </lineage>
</organism>
<dbReference type="OrthoDB" id="3827359at2"/>
<dbReference type="PATRIC" id="fig|571913.6.peg.2210"/>
<gene>
    <name evidence="1" type="ORF">VV02_10830</name>
</gene>
<dbReference type="RefSeq" id="WP_052591557.1">
    <property type="nucleotide sequence ID" value="NZ_CP011112.1"/>
</dbReference>
<protein>
    <submittedName>
        <fullName evidence="1">Uncharacterized protein</fullName>
    </submittedName>
</protein>